<accession>A0A8M1KD07</accession>
<evidence type="ECO:0000313" key="3">
    <source>
        <dbReference type="RefSeq" id="XP_042561941.1"/>
    </source>
</evidence>
<dbReference type="AlphaFoldDB" id="A0A8M1KD07"/>
<sequence>MSKAGKNGDWCEARGLEQERERKEMSWSEQVDLAYPLEEYWCDSSEASGDEQERERKEMSWAEQVDLAYPLEEYWCNSCLRHPHDYTDGHQIPEKKSAKREKEERNMTRKMEIWTSEASDDEKERERKEMSWSEQVDLAYPLEEYWCEARGLEQERERKEMSWSEQVDLAYPLEEYWCDSSEASGDEQERERKEMSWAEQVDLAYPLEEYWCEARGLEQERERKEMSWSEQVDLAYPLEEYWCDSSEASGDEQERERKEMSWAEQVDLAYPLEEYWCNSCLRHPHDYTDGHQIPEKKSAKGEKEERNMTRKMEIWTSEASGDEKERERKEMSWSEQVDLAYPLEEYWCDSCLRHPNDYTDGHHIPEKKSAKGEMEERNMTRKMEIWTSEASDDEKERKRKEMSWSEQVDLAYPLEEYWCDSSEASDDEQERERKEMSRAEQVDLAYPLEECEFRMQI</sequence>
<dbReference type="Proteomes" id="UP000515152">
    <property type="component" value="Unplaced"/>
</dbReference>
<reference evidence="3" key="1">
    <citation type="submission" date="2025-08" db="UniProtKB">
        <authorList>
            <consortium name="RefSeq"/>
        </authorList>
    </citation>
    <scope>IDENTIFICATION</scope>
</reference>
<dbReference type="GeneID" id="122131097"/>
<feature type="compositionally biased region" description="Basic and acidic residues" evidence="1">
    <location>
        <begin position="360"/>
        <end position="384"/>
    </location>
</feature>
<feature type="compositionally biased region" description="Basic and acidic residues" evidence="1">
    <location>
        <begin position="9"/>
        <end position="26"/>
    </location>
</feature>
<proteinExistence type="predicted"/>
<evidence type="ECO:0000313" key="2">
    <source>
        <dbReference type="Proteomes" id="UP000515152"/>
    </source>
</evidence>
<protein>
    <submittedName>
        <fullName evidence="3">Cilia- and flagella-associated protein 251-like isoform X3</fullName>
    </submittedName>
</protein>
<evidence type="ECO:0000256" key="1">
    <source>
        <dbReference type="SAM" id="MobiDB-lite"/>
    </source>
</evidence>
<feature type="region of interest" description="Disordered" evidence="1">
    <location>
        <begin position="1"/>
        <end position="27"/>
    </location>
</feature>
<name>A0A8M1KD07_CLUHA</name>
<feature type="region of interest" description="Disordered" evidence="1">
    <location>
        <begin position="84"/>
        <end position="130"/>
    </location>
</feature>
<feature type="compositionally biased region" description="Basic and acidic residues" evidence="1">
    <location>
        <begin position="84"/>
        <end position="112"/>
    </location>
</feature>
<dbReference type="RefSeq" id="XP_042561941.1">
    <property type="nucleotide sequence ID" value="XM_042706007.1"/>
</dbReference>
<keyword evidence="2" id="KW-1185">Reference proteome</keyword>
<feature type="compositionally biased region" description="Basic and acidic residues" evidence="1">
    <location>
        <begin position="394"/>
        <end position="403"/>
    </location>
</feature>
<feature type="region of interest" description="Disordered" evidence="1">
    <location>
        <begin position="360"/>
        <end position="404"/>
    </location>
</feature>
<organism evidence="2 3">
    <name type="scientific">Clupea harengus</name>
    <name type="common">Atlantic herring</name>
    <dbReference type="NCBI Taxonomy" id="7950"/>
    <lineage>
        <taxon>Eukaryota</taxon>
        <taxon>Metazoa</taxon>
        <taxon>Chordata</taxon>
        <taxon>Craniata</taxon>
        <taxon>Vertebrata</taxon>
        <taxon>Euteleostomi</taxon>
        <taxon>Actinopterygii</taxon>
        <taxon>Neopterygii</taxon>
        <taxon>Teleostei</taxon>
        <taxon>Clupei</taxon>
        <taxon>Clupeiformes</taxon>
        <taxon>Clupeoidei</taxon>
        <taxon>Clupeidae</taxon>
        <taxon>Clupea</taxon>
    </lineage>
</organism>
<feature type="region of interest" description="Disordered" evidence="1">
    <location>
        <begin position="419"/>
        <end position="438"/>
    </location>
</feature>
<feature type="region of interest" description="Disordered" evidence="1">
    <location>
        <begin position="288"/>
        <end position="308"/>
    </location>
</feature>
<gene>
    <name evidence="3" type="primary">LOC122131097</name>
</gene>